<dbReference type="PANTHER" id="PTHR43632:SF1">
    <property type="entry name" value="PERMEASE COMPONENT OF TUNGSTATE ABC TRANSPORTER"/>
    <property type="match status" value="1"/>
</dbReference>
<feature type="domain" description="ABC transmembrane type-1" evidence="6">
    <location>
        <begin position="40"/>
        <end position="236"/>
    </location>
</feature>
<evidence type="ECO:0000256" key="5">
    <source>
        <dbReference type="RuleBase" id="RU363032"/>
    </source>
</evidence>
<feature type="transmembrane region" description="Helical" evidence="5">
    <location>
        <begin position="119"/>
        <end position="137"/>
    </location>
</feature>
<proteinExistence type="inferred from homology"/>
<keyword evidence="8" id="KW-1185">Reference proteome</keyword>
<dbReference type="InterPro" id="IPR000515">
    <property type="entry name" value="MetI-like"/>
</dbReference>
<keyword evidence="4 5" id="KW-0472">Membrane</keyword>
<evidence type="ECO:0000256" key="3">
    <source>
        <dbReference type="ARBA" id="ARBA00022989"/>
    </source>
</evidence>
<dbReference type="CDD" id="cd06261">
    <property type="entry name" value="TM_PBP2"/>
    <property type="match status" value="1"/>
</dbReference>
<dbReference type="InterPro" id="IPR035906">
    <property type="entry name" value="MetI-like_sf"/>
</dbReference>
<dbReference type="GO" id="GO:0055085">
    <property type="term" value="P:transmembrane transport"/>
    <property type="evidence" value="ECO:0007669"/>
    <property type="project" value="InterPro"/>
</dbReference>
<keyword evidence="5" id="KW-0813">Transport</keyword>
<accession>A0A7U3YMS5</accession>
<evidence type="ECO:0000256" key="1">
    <source>
        <dbReference type="ARBA" id="ARBA00004651"/>
    </source>
</evidence>
<dbReference type="AlphaFoldDB" id="A0A7U3YMS5"/>
<keyword evidence="3 5" id="KW-1133">Transmembrane helix</keyword>
<feature type="transmembrane region" description="Helical" evidence="5">
    <location>
        <begin position="170"/>
        <end position="195"/>
    </location>
</feature>
<protein>
    <submittedName>
        <fullName evidence="7">Binding-protein-dependent transport systems inner membrane component</fullName>
    </submittedName>
</protein>
<dbReference type="PROSITE" id="PS50928">
    <property type="entry name" value="ABC_TM1"/>
    <property type="match status" value="1"/>
</dbReference>
<dbReference type="EMBL" id="CP002364">
    <property type="protein sequence ID" value="ADW18246.1"/>
    <property type="molecule type" value="Genomic_DNA"/>
</dbReference>
<dbReference type="Pfam" id="PF00528">
    <property type="entry name" value="BPD_transp_1"/>
    <property type="match status" value="1"/>
</dbReference>
<evidence type="ECO:0000313" key="8">
    <source>
        <dbReference type="Proteomes" id="UP000006365"/>
    </source>
</evidence>
<evidence type="ECO:0000256" key="4">
    <source>
        <dbReference type="ARBA" id="ARBA00023136"/>
    </source>
</evidence>
<dbReference type="KEGG" id="dpr:Despr_2098"/>
<feature type="transmembrane region" description="Helical" evidence="5">
    <location>
        <begin position="42"/>
        <end position="66"/>
    </location>
</feature>
<name>A0A7U3YMS5_DESPD</name>
<comment type="similarity">
    <text evidence="5">Belongs to the binding-protein-dependent transport system permease family.</text>
</comment>
<dbReference type="Proteomes" id="UP000006365">
    <property type="component" value="Chromosome"/>
</dbReference>
<comment type="subcellular location">
    <subcellularLocation>
        <location evidence="1 5">Cell membrane</location>
        <topology evidence="1 5">Multi-pass membrane protein</topology>
    </subcellularLocation>
</comment>
<evidence type="ECO:0000256" key="2">
    <source>
        <dbReference type="ARBA" id="ARBA00022692"/>
    </source>
</evidence>
<dbReference type="InterPro" id="IPR049783">
    <property type="entry name" value="ABC_perm_TupB-like"/>
</dbReference>
<dbReference type="NCBIfam" id="NF038017">
    <property type="entry name" value="ABC_perm1"/>
    <property type="match status" value="1"/>
</dbReference>
<dbReference type="PANTHER" id="PTHR43632">
    <property type="entry name" value="PERMEASE COMPONENT OF TUNGSTATE ABC TRANSPORTER"/>
    <property type="match status" value="1"/>
</dbReference>
<evidence type="ECO:0000313" key="7">
    <source>
        <dbReference type="EMBL" id="ADW18246.1"/>
    </source>
</evidence>
<feature type="transmembrane region" description="Helical" evidence="5">
    <location>
        <begin position="215"/>
        <end position="236"/>
    </location>
</feature>
<dbReference type="GO" id="GO:0005886">
    <property type="term" value="C:plasma membrane"/>
    <property type="evidence" value="ECO:0007669"/>
    <property type="project" value="UniProtKB-SubCell"/>
</dbReference>
<dbReference type="Gene3D" id="1.10.3720.10">
    <property type="entry name" value="MetI-like"/>
    <property type="match status" value="1"/>
</dbReference>
<gene>
    <name evidence="7" type="ordered locus">Despr_2098</name>
</gene>
<evidence type="ECO:0000259" key="6">
    <source>
        <dbReference type="PROSITE" id="PS50928"/>
    </source>
</evidence>
<keyword evidence="2 5" id="KW-0812">Transmembrane</keyword>
<dbReference type="SUPFAM" id="SSF161098">
    <property type="entry name" value="MetI-like"/>
    <property type="match status" value="1"/>
</dbReference>
<organism evidence="7 8">
    <name type="scientific">Desulfobulbus propionicus (strain ATCC 33891 / DSM 2032 / VKM B-1956 / 1pr3)</name>
    <dbReference type="NCBI Taxonomy" id="577650"/>
    <lineage>
        <taxon>Bacteria</taxon>
        <taxon>Pseudomonadati</taxon>
        <taxon>Thermodesulfobacteriota</taxon>
        <taxon>Desulfobulbia</taxon>
        <taxon>Desulfobulbales</taxon>
        <taxon>Desulfobulbaceae</taxon>
        <taxon>Desulfobulbus</taxon>
    </lineage>
</organism>
<reference evidence="7 8" key="1">
    <citation type="journal article" date="2011" name="Stand. Genomic Sci.">
        <title>Complete genome sequence of Desulfobulbus propionicus type strain (1pr3).</title>
        <authorList>
            <person name="Pagani I."/>
            <person name="Lapidus A."/>
            <person name="Nolan M."/>
            <person name="Lucas S."/>
            <person name="Hammon N."/>
            <person name="Deshpande S."/>
            <person name="Cheng J.F."/>
            <person name="Chertkov O."/>
            <person name="Davenport K."/>
            <person name="Tapia R."/>
            <person name="Han C."/>
            <person name="Goodwin L."/>
            <person name="Pitluck S."/>
            <person name="Liolios K."/>
            <person name="Mavromatis K."/>
            <person name="Ivanova N."/>
            <person name="Mikhailova N."/>
            <person name="Pati A."/>
            <person name="Chen A."/>
            <person name="Palaniappan K."/>
            <person name="Land M."/>
            <person name="Hauser L."/>
            <person name="Chang Y.J."/>
            <person name="Jeffries C.D."/>
            <person name="Detter J.C."/>
            <person name="Brambilla E."/>
            <person name="Kannan K.P."/>
            <person name="Djao O.D."/>
            <person name="Rohde M."/>
            <person name="Pukall R."/>
            <person name="Spring S."/>
            <person name="Goker M."/>
            <person name="Sikorski J."/>
            <person name="Woyke T."/>
            <person name="Bristow J."/>
            <person name="Eisen J.A."/>
            <person name="Markowitz V."/>
            <person name="Hugenholtz P."/>
            <person name="Kyrpides N.C."/>
            <person name="Klenk H.P."/>
        </authorList>
    </citation>
    <scope>NUCLEOTIDE SEQUENCE [LARGE SCALE GENOMIC DNA]</scope>
    <source>
        <strain evidence="8">ATCC 33891 / DSM 2032 / 1pr3</strain>
    </source>
</reference>
<feature type="transmembrane region" description="Helical" evidence="5">
    <location>
        <begin position="78"/>
        <end position="99"/>
    </location>
</feature>
<sequence>MPFALFSFSRSIDAMSFFFDSFAAACRLAWSLDPELLTIVRVSLAVSCLATVLASLVGIPAGFAIAHGRLPGKRAVITLLNTLLALPTVVIGLFVYVFISRRGVFGPLDLLYTQKAMIIGQFLLVLPLVTALTIAAISRVDARYRMTARTLGANDWQTALVVLREARFGIAAAVISSFGRVISEIGISMMLGGNIKGFTRTMTTAMALEYDKGSFTLAVALGLVLMAISLGMNVLFNLAQGRSGR</sequence>